<reference evidence="4 5" key="1">
    <citation type="submission" date="2019-12" db="EMBL/GenBank/DDBJ databases">
        <title>Comparative genomics gives insights into the taxonomy of the Azoarcus-Aromatoleum group and reveals separate origins of nif in the plant-associated Azoarcus and non-plant-associated Aromatoleum sub-groups.</title>
        <authorList>
            <person name="Lafos M."/>
            <person name="Maluk M."/>
            <person name="Batista M."/>
            <person name="Junghare M."/>
            <person name="Carmona M."/>
            <person name="Faoro H."/>
            <person name="Cruz L.M."/>
            <person name="Battistoni F."/>
            <person name="De Souza E."/>
            <person name="Pedrosa F."/>
            <person name="Chen W.-M."/>
            <person name="Poole P.S."/>
            <person name="Dixon R.A."/>
            <person name="James E.K."/>
        </authorList>
    </citation>
    <scope>NUCLEOTIDE SEQUENCE [LARGE SCALE GENOMIC DNA]</scope>
    <source>
        <strain evidence="4 5">PbN1</strain>
    </source>
</reference>
<accession>A0ABX1NU31</accession>
<dbReference type="Pfam" id="PF00501">
    <property type="entry name" value="AMP-binding"/>
    <property type="match status" value="1"/>
</dbReference>
<evidence type="ECO:0000313" key="5">
    <source>
        <dbReference type="Proteomes" id="UP000633943"/>
    </source>
</evidence>
<keyword evidence="1" id="KW-0547">Nucleotide-binding</keyword>
<proteinExistence type="predicted"/>
<evidence type="ECO:0000313" key="4">
    <source>
        <dbReference type="EMBL" id="NMG15413.1"/>
    </source>
</evidence>
<gene>
    <name evidence="4" type="ORF">GPA24_07625</name>
</gene>
<feature type="domain" description="AMP-dependent synthetase/ligase" evidence="3">
    <location>
        <begin position="8"/>
        <end position="421"/>
    </location>
</feature>
<dbReference type="InterPro" id="IPR042099">
    <property type="entry name" value="ANL_N_sf"/>
</dbReference>
<dbReference type="InterPro" id="IPR000873">
    <property type="entry name" value="AMP-dep_synth/lig_dom"/>
</dbReference>
<evidence type="ECO:0000256" key="1">
    <source>
        <dbReference type="ARBA" id="ARBA00022741"/>
    </source>
</evidence>
<keyword evidence="2" id="KW-0067">ATP-binding</keyword>
<dbReference type="PANTHER" id="PTHR43272">
    <property type="entry name" value="LONG-CHAIN-FATTY-ACID--COA LIGASE"/>
    <property type="match status" value="1"/>
</dbReference>
<dbReference type="SUPFAM" id="SSF56801">
    <property type="entry name" value="Acetyl-CoA synthetase-like"/>
    <property type="match status" value="1"/>
</dbReference>
<keyword evidence="5" id="KW-1185">Reference proteome</keyword>
<protein>
    <submittedName>
        <fullName evidence="4">AMP-binding protein</fullName>
    </submittedName>
</protein>
<sequence>MTLPEAFAARVRATPSADAYIQHDAASGVWRTWSWAAIGAEMERWRRALAAKSIPAGERVAVMLPNCIEWVCFEQAALALGLVVVPLYLTDNPGNSAHVLADSGACLLLLDSAGQWMRLRPLRAGFPILQRVLCLQHRPGELDDSDRTLIGCEQWLAAHEGSPPPPPGTSGAAALATLIYTSGTTGPAKGVMLSHANILSNALAVLEVVPVVPADRFLSFLPLSHAFERTVGYYIPMLAGACVAFARSLQDLPEDLVGIKPTALTSVPRIYERMFSRIECELAQRGPIARTVFHRAEMAGWRRFVASQPWGDGRAMFARLEWALAGRHLARKIAARLGGHVRVAVSGGAPLALPVARRLLALGVPLIQGYGLTEAAPVVSANRLDDNLPESVGRPLPGVEIKLDAGGELLVRGPNVMMGYWNNPTATAAAVDGEGWLHTRDLARIEDGRVFIHGRVKEIIVMSTGEKVSPSDMEAALAGDAMFEQTLIVGERRPFLVALLVLNPVIWRSLARTRAIADPDDPAALRERAVLSAICDQVNHRLAGFPVWGRVRRVHLTLAPWTIESGLVTPTMKPKRRELEQRFAEEIAALYRHRAI</sequence>
<dbReference type="Proteomes" id="UP000633943">
    <property type="component" value="Unassembled WGS sequence"/>
</dbReference>
<dbReference type="CDD" id="cd05907">
    <property type="entry name" value="VL_LC_FACS_like"/>
    <property type="match status" value="1"/>
</dbReference>
<dbReference type="EMBL" id="WTVP01000015">
    <property type="protein sequence ID" value="NMG15413.1"/>
    <property type="molecule type" value="Genomic_DNA"/>
</dbReference>
<evidence type="ECO:0000256" key="2">
    <source>
        <dbReference type="ARBA" id="ARBA00022840"/>
    </source>
</evidence>
<organism evidence="4 5">
    <name type="scientific">Aromatoleum bremense</name>
    <dbReference type="NCBI Taxonomy" id="76115"/>
    <lineage>
        <taxon>Bacteria</taxon>
        <taxon>Pseudomonadati</taxon>
        <taxon>Pseudomonadota</taxon>
        <taxon>Betaproteobacteria</taxon>
        <taxon>Rhodocyclales</taxon>
        <taxon>Rhodocyclaceae</taxon>
        <taxon>Aromatoleum</taxon>
    </lineage>
</organism>
<dbReference type="Pfam" id="PF23562">
    <property type="entry name" value="AMP-binding_C_3"/>
    <property type="match status" value="1"/>
</dbReference>
<comment type="caution">
    <text evidence="4">The sequence shown here is derived from an EMBL/GenBank/DDBJ whole genome shotgun (WGS) entry which is preliminary data.</text>
</comment>
<dbReference type="InterPro" id="IPR020845">
    <property type="entry name" value="AMP-binding_CS"/>
</dbReference>
<name>A0ABX1NU31_9RHOO</name>
<evidence type="ECO:0000259" key="3">
    <source>
        <dbReference type="Pfam" id="PF00501"/>
    </source>
</evidence>
<dbReference type="Gene3D" id="3.40.50.12780">
    <property type="entry name" value="N-terminal domain of ligase-like"/>
    <property type="match status" value="1"/>
</dbReference>
<dbReference type="PROSITE" id="PS00455">
    <property type="entry name" value="AMP_BINDING"/>
    <property type="match status" value="1"/>
</dbReference>
<dbReference type="PANTHER" id="PTHR43272:SF33">
    <property type="entry name" value="AMP-BINDING DOMAIN-CONTAINING PROTEIN-RELATED"/>
    <property type="match status" value="1"/>
</dbReference>